<dbReference type="STRING" id="1748243.Tel_02130"/>
<gene>
    <name evidence="1" type="ORF">Tel_02130</name>
</gene>
<dbReference type="Pfam" id="PF07295">
    <property type="entry name" value="DUF1451"/>
    <property type="match status" value="1"/>
</dbReference>
<keyword evidence="2" id="KW-1185">Reference proteome</keyword>
<proteinExistence type="predicted"/>
<evidence type="ECO:0000313" key="2">
    <source>
        <dbReference type="Proteomes" id="UP000055136"/>
    </source>
</evidence>
<dbReference type="EMBL" id="CP013099">
    <property type="protein sequence ID" value="ALP52032.1"/>
    <property type="molecule type" value="Genomic_DNA"/>
</dbReference>
<dbReference type="KEGG" id="tee:Tel_02130"/>
<evidence type="ECO:0000313" key="1">
    <source>
        <dbReference type="EMBL" id="ALP52032.1"/>
    </source>
</evidence>
<dbReference type="AlphaFoldDB" id="A0A0S2TA74"/>
<dbReference type="Proteomes" id="UP000055136">
    <property type="component" value="Chromosome"/>
</dbReference>
<reference evidence="1" key="1">
    <citation type="submission" date="2015-10" db="EMBL/GenBank/DDBJ databases">
        <title>Description of Candidatus Tenderia electrophaga gen. nov, sp. nov., an Uncultivated Electroautotroph from a Biocathode Enrichment.</title>
        <authorList>
            <person name="Eddie B.J."/>
            <person name="Malanoski A.P."/>
            <person name="Wang Z."/>
            <person name="Hall R.J."/>
            <person name="Oh S.D."/>
            <person name="Heiner C."/>
            <person name="Lin B."/>
            <person name="Strycharz-Glaven S.M."/>
        </authorList>
    </citation>
    <scope>NUCLEOTIDE SEQUENCE [LARGE SCALE GENOMIC DNA]</scope>
    <source>
        <strain evidence="1">NRL1</strain>
    </source>
</reference>
<dbReference type="InterPro" id="IPR009912">
    <property type="entry name" value="DUF1451"/>
</dbReference>
<evidence type="ECO:0008006" key="3">
    <source>
        <dbReference type="Google" id="ProtNLM"/>
    </source>
</evidence>
<accession>A0A0S2TA74</accession>
<organism evidence="1 2">
    <name type="scientific">Candidatus Tenderia electrophaga</name>
    <dbReference type="NCBI Taxonomy" id="1748243"/>
    <lineage>
        <taxon>Bacteria</taxon>
        <taxon>Pseudomonadati</taxon>
        <taxon>Pseudomonadota</taxon>
        <taxon>Gammaproteobacteria</taxon>
        <taxon>Candidatus Tenderiales</taxon>
        <taxon>Candidatus Tenderiaceae</taxon>
        <taxon>Candidatus Tenderia</taxon>
    </lineage>
</organism>
<name>A0A0S2TA74_9GAMM</name>
<sequence length="173" mass="19674">MSEESQHNEKQVHAYNQMMRRVKKTLGKAEKAAAPRLRQAIENAEERAVELGELSREEAVQIGDYLRRDLQDAGEYLAGDEAQEFKDWLRIDLNLIENQLFDMFLSVADQAKLDMLDFQEQLAEATEYRTGEITGPGLLACMDCGEELHFHAAGHIPPCPKCRGTYFTRPAET</sequence>
<protein>
    <recommendedName>
        <fullName evidence="3">Zinc ribbon-containing protein</fullName>
    </recommendedName>
</protein>